<comment type="caution">
    <text evidence="1">The sequence shown here is derived from an EMBL/GenBank/DDBJ whole genome shotgun (WGS) entry which is preliminary data.</text>
</comment>
<keyword evidence="2" id="KW-1185">Reference proteome</keyword>
<evidence type="ECO:0000313" key="2">
    <source>
        <dbReference type="Proteomes" id="UP000824782"/>
    </source>
</evidence>
<sequence length="86" mass="9295">MELPVYSASGFLPIYSGSTAAACQHHVVSHVLQTGSVTVTIFLEPRYNAIESDTSVPEVVIAGGPNCFPQPGGWNDYLKQVYHVML</sequence>
<gene>
    <name evidence="1" type="ORF">GDO81_018473</name>
</gene>
<organism evidence="1 2">
    <name type="scientific">Engystomops pustulosus</name>
    <name type="common">Tungara frog</name>
    <name type="synonym">Physalaemus pustulosus</name>
    <dbReference type="NCBI Taxonomy" id="76066"/>
    <lineage>
        <taxon>Eukaryota</taxon>
        <taxon>Metazoa</taxon>
        <taxon>Chordata</taxon>
        <taxon>Craniata</taxon>
        <taxon>Vertebrata</taxon>
        <taxon>Euteleostomi</taxon>
        <taxon>Amphibia</taxon>
        <taxon>Batrachia</taxon>
        <taxon>Anura</taxon>
        <taxon>Neobatrachia</taxon>
        <taxon>Hyloidea</taxon>
        <taxon>Leptodactylidae</taxon>
        <taxon>Leiuperinae</taxon>
        <taxon>Engystomops</taxon>
    </lineage>
</organism>
<dbReference type="EMBL" id="WNYA01000012">
    <property type="protein sequence ID" value="KAG8551110.1"/>
    <property type="molecule type" value="Genomic_DNA"/>
</dbReference>
<protein>
    <submittedName>
        <fullName evidence="1">Uncharacterized protein</fullName>
    </submittedName>
</protein>
<proteinExistence type="predicted"/>
<evidence type="ECO:0000313" key="1">
    <source>
        <dbReference type="EMBL" id="KAG8551110.1"/>
    </source>
</evidence>
<accession>A0AAV6ZRQ8</accession>
<dbReference type="Proteomes" id="UP000824782">
    <property type="component" value="Unassembled WGS sequence"/>
</dbReference>
<name>A0AAV6ZRQ8_ENGPU</name>
<reference evidence="1" key="1">
    <citation type="thesis" date="2020" institute="ProQuest LLC" country="789 East Eisenhower Parkway, Ann Arbor, MI, USA">
        <title>Comparative Genomics and Chromosome Evolution.</title>
        <authorList>
            <person name="Mudd A.B."/>
        </authorList>
    </citation>
    <scope>NUCLEOTIDE SEQUENCE</scope>
    <source>
        <strain evidence="1">237g6f4</strain>
        <tissue evidence="1">Blood</tissue>
    </source>
</reference>
<dbReference type="AlphaFoldDB" id="A0AAV6ZRQ8"/>